<protein>
    <submittedName>
        <fullName evidence="1">Uncharacterized protein</fullName>
    </submittedName>
</protein>
<dbReference type="Proteomes" id="UP001225356">
    <property type="component" value="Unassembled WGS sequence"/>
</dbReference>
<comment type="caution">
    <text evidence="1">The sequence shown here is derived from an EMBL/GenBank/DDBJ whole genome shotgun (WGS) entry which is preliminary data.</text>
</comment>
<reference evidence="1 2" key="1">
    <citation type="submission" date="2023-07" db="EMBL/GenBank/DDBJ databases">
        <title>Sequencing the genomes of 1000 actinobacteria strains.</title>
        <authorList>
            <person name="Klenk H.-P."/>
        </authorList>
    </citation>
    <scope>NUCLEOTIDE SEQUENCE [LARGE SCALE GENOMIC DNA]</scope>
    <source>
        <strain evidence="1 2">DSM 46740</strain>
    </source>
</reference>
<name>A0ABT9QA83_9ACTN</name>
<keyword evidence="2" id="KW-1185">Reference proteome</keyword>
<gene>
    <name evidence="1" type="ORF">J2853_002881</name>
</gene>
<dbReference type="EMBL" id="JAUSQU010000001">
    <property type="protein sequence ID" value="MDP9843670.1"/>
    <property type="molecule type" value="Genomic_DNA"/>
</dbReference>
<evidence type="ECO:0000313" key="2">
    <source>
        <dbReference type="Proteomes" id="UP001225356"/>
    </source>
</evidence>
<organism evidence="1 2">
    <name type="scientific">Streptosporangium lutulentum</name>
    <dbReference type="NCBI Taxonomy" id="1461250"/>
    <lineage>
        <taxon>Bacteria</taxon>
        <taxon>Bacillati</taxon>
        <taxon>Actinomycetota</taxon>
        <taxon>Actinomycetes</taxon>
        <taxon>Streptosporangiales</taxon>
        <taxon>Streptosporangiaceae</taxon>
        <taxon>Streptosporangium</taxon>
    </lineage>
</organism>
<proteinExistence type="predicted"/>
<evidence type="ECO:0000313" key="1">
    <source>
        <dbReference type="EMBL" id="MDP9843670.1"/>
    </source>
</evidence>
<sequence>MEVAVPHFGRTVEWLRLTTGRVSPRAQVRAATSRAKAAMMTATRT</sequence>
<accession>A0ABT9QA83</accession>